<evidence type="ECO:0000256" key="1">
    <source>
        <dbReference type="ARBA" id="ARBA00005564"/>
    </source>
</evidence>
<dbReference type="InterPro" id="IPR015943">
    <property type="entry name" value="WD40/YVTN_repeat-like_dom_sf"/>
</dbReference>
<protein>
    <recommendedName>
        <fullName evidence="4">Muconate cycloisomerase 1</fullName>
    </recommendedName>
</protein>
<dbReference type="Pfam" id="PF10282">
    <property type="entry name" value="Lactonase"/>
    <property type="match status" value="1"/>
</dbReference>
<dbReference type="EMBL" id="JADCTT010000006">
    <property type="protein sequence ID" value="KAF9750389.1"/>
    <property type="molecule type" value="Genomic_DNA"/>
</dbReference>
<dbReference type="InterPro" id="IPR050282">
    <property type="entry name" value="Cycloisomerase_2"/>
</dbReference>
<reference evidence="2" key="1">
    <citation type="submission" date="2020-10" db="EMBL/GenBank/DDBJ databases">
        <title>High-Quality Genome Resource of Clonostachys rosea strain S41 by Oxford Nanopore Long-Read Sequencing.</title>
        <authorList>
            <person name="Wang H."/>
        </authorList>
    </citation>
    <scope>NUCLEOTIDE SEQUENCE</scope>
    <source>
        <strain evidence="2">S41</strain>
    </source>
</reference>
<evidence type="ECO:0000313" key="3">
    <source>
        <dbReference type="Proteomes" id="UP000616885"/>
    </source>
</evidence>
<organism evidence="2 3">
    <name type="scientific">Bionectria ochroleuca</name>
    <name type="common">Gliocladium roseum</name>
    <dbReference type="NCBI Taxonomy" id="29856"/>
    <lineage>
        <taxon>Eukaryota</taxon>
        <taxon>Fungi</taxon>
        <taxon>Dikarya</taxon>
        <taxon>Ascomycota</taxon>
        <taxon>Pezizomycotina</taxon>
        <taxon>Sordariomycetes</taxon>
        <taxon>Hypocreomycetidae</taxon>
        <taxon>Hypocreales</taxon>
        <taxon>Bionectriaceae</taxon>
        <taxon>Clonostachys</taxon>
    </lineage>
</organism>
<comment type="caution">
    <text evidence="2">The sequence shown here is derived from an EMBL/GenBank/DDBJ whole genome shotgun (WGS) entry which is preliminary data.</text>
</comment>
<dbReference type="SUPFAM" id="SSF75011">
    <property type="entry name" value="3-carboxy-cis,cis-mucoante lactonizing enzyme"/>
    <property type="match status" value="1"/>
</dbReference>
<dbReference type="Gene3D" id="2.130.10.10">
    <property type="entry name" value="YVTN repeat-like/Quinoprotein amine dehydrogenase"/>
    <property type="match status" value="1"/>
</dbReference>
<proteinExistence type="inferred from homology"/>
<dbReference type="PANTHER" id="PTHR30344">
    <property type="entry name" value="6-PHOSPHOGLUCONOLACTONASE-RELATED"/>
    <property type="match status" value="1"/>
</dbReference>
<comment type="similarity">
    <text evidence="1">Belongs to the cycloisomerase 2 family.</text>
</comment>
<dbReference type="PANTHER" id="PTHR30344:SF4">
    <property type="entry name" value="CYCLASE, PUTATIVE (AFU_ORTHOLOGUE AFUA_6G11580)-RELATED"/>
    <property type="match status" value="1"/>
</dbReference>
<gene>
    <name evidence="2" type="ORF">IM811_014609</name>
</gene>
<evidence type="ECO:0000313" key="2">
    <source>
        <dbReference type="EMBL" id="KAF9750389.1"/>
    </source>
</evidence>
<evidence type="ECO:0008006" key="4">
    <source>
        <dbReference type="Google" id="ProtNLM"/>
    </source>
</evidence>
<dbReference type="InterPro" id="IPR019405">
    <property type="entry name" value="Lactonase_7-beta_prop"/>
</dbReference>
<accession>A0A8H7N759</accession>
<dbReference type="Proteomes" id="UP000616885">
    <property type="component" value="Unassembled WGS sequence"/>
</dbReference>
<name>A0A8H7N759_BIOOC</name>
<sequence length="377" mass="42257">MPSIQPRTSGGSVHHLLSGSYTNRTLFLLAFDTVAKTLTLNNTVPGFGLHQYVTTNAARDRIYATAMSEPPQLFSWSVDDNYQFEHLNTVNVTSSSCYFSDDGQYAFSAGGPTARIHKFDEDGSIADQVYEMLYVPEQEVPNVDKTRNSVLYGAHGFDVNVNKKGFVPHLAFNSIFMYDIADNGTAKLESINLSPTEGDGPRNSFPSKDGKLLYVITEHTQWLDVYEIQKNRLKHVQRGSAIPLDMRGKFTYRSNTVQQSRDGQYLFTSTRGWNNTKANGWVAAFQLDKKGYLKKEQALTYYKAPLTLGSAAGLRVAFWEDETNADPKGLTDYMYLSDTSKGYMYILGWTPSTKTISEVASLQYPDNASPYEAVWLD</sequence>
<dbReference type="GO" id="GO:0017057">
    <property type="term" value="F:6-phosphogluconolactonase activity"/>
    <property type="evidence" value="ECO:0007669"/>
    <property type="project" value="TreeGrafter"/>
</dbReference>
<dbReference type="AlphaFoldDB" id="A0A8H7N759"/>